<gene>
    <name evidence="2" type="ORF">S12H4_54112</name>
</gene>
<dbReference type="Pfam" id="PF00149">
    <property type="entry name" value="Metallophos"/>
    <property type="match status" value="1"/>
</dbReference>
<organism evidence="2">
    <name type="scientific">marine sediment metagenome</name>
    <dbReference type="NCBI Taxonomy" id="412755"/>
    <lineage>
        <taxon>unclassified sequences</taxon>
        <taxon>metagenomes</taxon>
        <taxon>ecological metagenomes</taxon>
    </lineage>
</organism>
<accession>X1UVC9</accession>
<comment type="caution">
    <text evidence="2">The sequence shown here is derived from an EMBL/GenBank/DDBJ whole genome shotgun (WGS) entry which is preliminary data.</text>
</comment>
<dbReference type="InterPro" id="IPR029052">
    <property type="entry name" value="Metallo-depent_PP-like"/>
</dbReference>
<name>X1UVC9_9ZZZZ</name>
<feature type="domain" description="Calcineurin-like phosphoesterase" evidence="1">
    <location>
        <begin position="1"/>
        <end position="112"/>
    </location>
</feature>
<dbReference type="GO" id="GO:0016787">
    <property type="term" value="F:hydrolase activity"/>
    <property type="evidence" value="ECO:0007669"/>
    <property type="project" value="InterPro"/>
</dbReference>
<dbReference type="AlphaFoldDB" id="X1UVC9"/>
<evidence type="ECO:0000313" key="2">
    <source>
        <dbReference type="EMBL" id="GAJ07542.1"/>
    </source>
</evidence>
<dbReference type="SUPFAM" id="SSF56300">
    <property type="entry name" value="Metallo-dependent phosphatases"/>
    <property type="match status" value="1"/>
</dbReference>
<protein>
    <recommendedName>
        <fullName evidence="1">Calcineurin-like phosphoesterase domain-containing protein</fullName>
    </recommendedName>
</protein>
<sequence length="119" mass="13684">MKRYIASDFHNGNDVSDYDRTMGFLDLVDDDADEFLILGDWMELLWSNMTILTTVVPYRHITQKIRDIASKKPTRIVIGNHDWNVGLFASLIEPAEVVQPFAEDGVYFCHGHNNLLLEL</sequence>
<evidence type="ECO:0000259" key="1">
    <source>
        <dbReference type="Pfam" id="PF00149"/>
    </source>
</evidence>
<proteinExistence type="predicted"/>
<dbReference type="InterPro" id="IPR004843">
    <property type="entry name" value="Calcineurin-like_PHP"/>
</dbReference>
<dbReference type="EMBL" id="BARW01034544">
    <property type="protein sequence ID" value="GAJ07542.1"/>
    <property type="molecule type" value="Genomic_DNA"/>
</dbReference>
<reference evidence="2" key="1">
    <citation type="journal article" date="2014" name="Front. Microbiol.">
        <title>High frequency of phylogenetically diverse reductive dehalogenase-homologous genes in deep subseafloor sedimentary metagenomes.</title>
        <authorList>
            <person name="Kawai M."/>
            <person name="Futagami T."/>
            <person name="Toyoda A."/>
            <person name="Takaki Y."/>
            <person name="Nishi S."/>
            <person name="Hori S."/>
            <person name="Arai W."/>
            <person name="Tsubouchi T."/>
            <person name="Morono Y."/>
            <person name="Uchiyama I."/>
            <person name="Ito T."/>
            <person name="Fujiyama A."/>
            <person name="Inagaki F."/>
            <person name="Takami H."/>
        </authorList>
    </citation>
    <scope>NUCLEOTIDE SEQUENCE</scope>
    <source>
        <strain evidence="2">Expedition CK06-06</strain>
    </source>
</reference>
<dbReference type="Gene3D" id="3.60.21.10">
    <property type="match status" value="1"/>
</dbReference>